<dbReference type="Proteomes" id="UP000010953">
    <property type="component" value="Unassembled WGS sequence"/>
</dbReference>
<gene>
    <name evidence="1" type="ORF">C943_00526</name>
</gene>
<evidence type="ECO:0000313" key="2">
    <source>
        <dbReference type="Proteomes" id="UP000010953"/>
    </source>
</evidence>
<sequence length="38" mass="4508">MRSNPLIFIGLFFGPEKYSEKFLLYFESLAKGYNFAIR</sequence>
<organism evidence="1 2">
    <name type="scientific">Mariniradius saccharolyticus AK6</name>
    <dbReference type="NCBI Taxonomy" id="1239962"/>
    <lineage>
        <taxon>Bacteria</taxon>
        <taxon>Pseudomonadati</taxon>
        <taxon>Bacteroidota</taxon>
        <taxon>Cytophagia</taxon>
        <taxon>Cytophagales</taxon>
        <taxon>Cyclobacteriaceae</taxon>
        <taxon>Mariniradius</taxon>
    </lineage>
</organism>
<dbReference type="InParanoid" id="M7XED4"/>
<proteinExistence type="predicted"/>
<protein>
    <submittedName>
        <fullName evidence="1">Uncharacterized protein</fullName>
    </submittedName>
</protein>
<name>M7XED4_9BACT</name>
<dbReference type="EMBL" id="AMZY02000010">
    <property type="protein sequence ID" value="EMS33249.1"/>
    <property type="molecule type" value="Genomic_DNA"/>
</dbReference>
<dbReference type="STRING" id="1239962.C943_00526"/>
<keyword evidence="2" id="KW-1185">Reference proteome</keyword>
<evidence type="ECO:0000313" key="1">
    <source>
        <dbReference type="EMBL" id="EMS33249.1"/>
    </source>
</evidence>
<accession>M7XED4</accession>
<comment type="caution">
    <text evidence="1">The sequence shown here is derived from an EMBL/GenBank/DDBJ whole genome shotgun (WGS) entry which is preliminary data.</text>
</comment>
<dbReference type="AlphaFoldDB" id="M7XED4"/>
<reference evidence="1" key="1">
    <citation type="submission" date="2013-01" db="EMBL/GenBank/DDBJ databases">
        <title>Genome assembly of Mariniradius saccharolyticus AK6.</title>
        <authorList>
            <person name="Vaidya B."/>
            <person name="Khatri I."/>
            <person name="Tanuku N.R.S."/>
            <person name="Subramanian S."/>
            <person name="Pinnaka A."/>
        </authorList>
    </citation>
    <scope>NUCLEOTIDE SEQUENCE [LARGE SCALE GENOMIC DNA]</scope>
    <source>
        <strain evidence="1">AK6</strain>
    </source>
</reference>